<feature type="compositionally biased region" description="Basic and acidic residues" evidence="1">
    <location>
        <begin position="14"/>
        <end position="29"/>
    </location>
</feature>
<gene>
    <name evidence="3" type="ORF">SVIM_LOCUS166288</name>
</gene>
<keyword evidence="2" id="KW-0472">Membrane</keyword>
<feature type="compositionally biased region" description="Polar residues" evidence="1">
    <location>
        <begin position="1"/>
        <end position="12"/>
    </location>
</feature>
<feature type="region of interest" description="Disordered" evidence="1">
    <location>
        <begin position="1"/>
        <end position="36"/>
    </location>
</feature>
<dbReference type="InterPro" id="IPR004158">
    <property type="entry name" value="DUF247_pln"/>
</dbReference>
<keyword evidence="2" id="KW-0812">Transmembrane</keyword>
<proteinExistence type="predicted"/>
<dbReference type="EMBL" id="CAADRP010001013">
    <property type="protein sequence ID" value="VFU34578.1"/>
    <property type="molecule type" value="Genomic_DNA"/>
</dbReference>
<name>A0A6N2L108_SALVM</name>
<dbReference type="Pfam" id="PF03140">
    <property type="entry name" value="DUF247"/>
    <property type="match status" value="2"/>
</dbReference>
<protein>
    <submittedName>
        <fullName evidence="3">Uncharacterized protein</fullName>
    </submittedName>
</protein>
<evidence type="ECO:0000256" key="1">
    <source>
        <dbReference type="SAM" id="MobiDB-lite"/>
    </source>
</evidence>
<dbReference type="PANTHER" id="PTHR31170:SF24">
    <property type="match status" value="1"/>
</dbReference>
<evidence type="ECO:0000313" key="3">
    <source>
        <dbReference type="EMBL" id="VFU34578.1"/>
    </source>
</evidence>
<keyword evidence="2" id="KW-1133">Transmembrane helix</keyword>
<dbReference type="AlphaFoldDB" id="A0A6N2L108"/>
<dbReference type="PANTHER" id="PTHR31170">
    <property type="entry name" value="BNAC04G53230D PROTEIN"/>
    <property type="match status" value="1"/>
</dbReference>
<feature type="transmembrane region" description="Helical" evidence="2">
    <location>
        <begin position="769"/>
        <end position="787"/>
    </location>
</feature>
<organism evidence="3">
    <name type="scientific">Salix viminalis</name>
    <name type="common">Common osier</name>
    <name type="synonym">Basket willow</name>
    <dbReference type="NCBI Taxonomy" id="40686"/>
    <lineage>
        <taxon>Eukaryota</taxon>
        <taxon>Viridiplantae</taxon>
        <taxon>Streptophyta</taxon>
        <taxon>Embryophyta</taxon>
        <taxon>Tracheophyta</taxon>
        <taxon>Spermatophyta</taxon>
        <taxon>Magnoliopsida</taxon>
        <taxon>eudicotyledons</taxon>
        <taxon>Gunneridae</taxon>
        <taxon>Pentapetalae</taxon>
        <taxon>rosids</taxon>
        <taxon>fabids</taxon>
        <taxon>Malpighiales</taxon>
        <taxon>Salicaceae</taxon>
        <taxon>Saliceae</taxon>
        <taxon>Salix</taxon>
    </lineage>
</organism>
<sequence length="797" mass="92041">MISYAASASNKGKVTVEHERASNMEEDKASSPSKGKVIDVGNATDIEMAKDILKTLNTEVRSIPLQQNGPKPRRSDRCIYRVPNLLRNVNSKAYDPNLISIGPLHRENKRLEAMEKEKLKYFKMLTAGDGMDEKKMCDIVISIKNQEERLRNCYSENPILISSDDFVKMILLDAVFIILFFLESNDDNGPKILEPWMTFDIREDLMLLENQLPLFIIQEIYDRVNPRSQDAKAIPFLDLASCHFRKESLLEARHFTDLLGSRHFTDLLRDLMLGGAIVQNDDRQPEKVILKKDKFTARASNMKNHVEQASASNMEDYVSSSQKKGKGFDVAGSDSDIDYKDINNACTTNLERDDKLSASSKGKDIAITSSISNPELKIEMTSKITEQLIVKVKELSSKQIRDHCCIYRVPKSLRNVNWKAYTPLLIQVGPLHREIKRIQTMQNHKWRFFKEFTEQDGMNKEKIRDLVVIIQNKEKYIQLCYSEKFNQINSCDFIKMILLDAVFIIEFLKEYKHPKNFEPRMMFDIKEDLILLENQLPFSIIWGIYYEINRDFQDVHETWISFLDLVTDAFGKNTGGSFLNRVTYSQNEQSVNGSKHFTDLVRHFMLKGSIERSYSFDPVKLKYSVIMLRKAGVRFQVTRDSCLVNITFEKGVLKIPQLEVDHNFERLVRNIMAMEQCLYEREAYICSYIKFMDHLIDSAGDVGLLVEKGIILHWLGDDAAVSNMINNFCENIGDNYTCFGDISQELNAHYENHWNHRKATLKLVYFPNIWRGTATIAAAILLILTFIQTISSVKSFY</sequence>
<accession>A0A6N2L108</accession>
<reference evidence="3" key="1">
    <citation type="submission" date="2019-03" db="EMBL/GenBank/DDBJ databases">
        <authorList>
            <person name="Mank J."/>
            <person name="Almeida P."/>
        </authorList>
    </citation>
    <scope>NUCLEOTIDE SEQUENCE</scope>
    <source>
        <strain evidence="3">78183</strain>
    </source>
</reference>
<evidence type="ECO:0000256" key="2">
    <source>
        <dbReference type="SAM" id="Phobius"/>
    </source>
</evidence>